<dbReference type="InterPro" id="IPR023213">
    <property type="entry name" value="CAT-like_dom_sf"/>
</dbReference>
<dbReference type="InterPro" id="IPR036736">
    <property type="entry name" value="ACP-like_sf"/>
</dbReference>
<dbReference type="InterPro" id="IPR001242">
    <property type="entry name" value="Condensation_dom"/>
</dbReference>
<dbReference type="GO" id="GO:0031177">
    <property type="term" value="F:phosphopantetheine binding"/>
    <property type="evidence" value="ECO:0007669"/>
    <property type="project" value="InterPro"/>
</dbReference>
<dbReference type="InterPro" id="IPR020806">
    <property type="entry name" value="PKS_PP-bd"/>
</dbReference>
<sequence>MNEFATTPHSSSGALPLTSSQYLIWMGQSLYPDRPLYNMAMCFEIAGALDVDRFRRAFRELVRQNDAMRMVFEERNGEPRQILQDHIDFELDYLDWSGRDTTEKQLKEWAARRSRVNFDLGERLFDAALIKLSPEKYVWFFNEHHLIIDAWAMTLQYRALAGYYHALGDEAQPEPEALPAFREYVREQIETREQTAKSSAAAHWCNKANTLARAPAFYGRDKRMVDTASQRISLDLGPERMAALQELARRPELRSWTLHTSLFNIFASLLAAFTYRVSGQQELAIGTPAHNRTSPQQKNIPGLFIELFPLAVSLGPDETFLSLFKKMQEETNSFLKNARAGTSTPELSRAYNVVLNYINASFPDFNGMPMRLDWVHPDHADPAHHLRLQVHDFDQRGTIQLHFDLNTDIFDQELRTELPAHFLRLLDQFLANPAAPIAETALVEGNGEISVPDSEVIVPDTVLTTFEKIVGQYPGEMAVATESQSITYRDLDQRSNQLARFLLDNGLEKGDRVALLLRRSPELIISIWAVLKAGGTFVPVPVHTPAGRALGIIHDADARLVLSTSDLIDHLEMADRNIIRLDVEQAFIAGLPADKPQVTLSGRDLAYLIYTSGSTGLPKGVMLSHAALAHYIQWAGSTYVEQEVPVMPLFTSIGFDLTITSLFLPLLTGGTIIPFPETDSPADLALLDVLRDDRINLIKLTPSHLGMIDGEEYAASRIRTMIVGGEFFKTSLALAVSRQFGNQIRIFNEYGPTEATVGCVVHEFDRGQDEEYRAVPIGLPIARMPVFILDEYQHPVPNGVAGELYIGGRGLAEGYWGQDDLTAEKFIRIPALTDGRLYRSGDLVRMNRSGQLEYIGRKDEQVKIGGRRVELEEISSALSRHPAIGNAVVSLRSRRTQAAKVADHNCVRCGLPANYPTAEFDEQGVCHLCRSFQHYQENVQKYFRTMADLKALFTEKPGSADRAYDCIMLLSGGKDSTYALGQLVELGLNVLAFTLDNGYISQQAKDNISRVVQELGVDHVFGETPVMNEIFVDSLQRHCNVCDGCFKTIYTLSIQLALEKNIPYIVTGLSRGQFFETRLTEELFRKERFDADEIDNIILQARKAYHRVDDAVRELMDVSMFADDTVFERVQFVDFYRYTDVSLEEMLNYLDQRLPWVRPTDTGRSTNCLINQAGIFVHKKEKGYSNYAFPYSWDVRIGHKTREASLEEINETIDEVEVQKILDEIGYTEARKSADETGQLIAYYSAPASIDTYELRDFLASRMPDYMIPVQFIRMDRLPVTSNGKVDKEALPEPDHIRPSLKIEYVAPRSDMEELLSEIWTDILGLDRVGVFDNFIDIGGDSLSGIRLMARINEMLELELPINLIFEKTTIASLATAIEARIQTLLAAMDRAE</sequence>
<gene>
    <name evidence="5" type="ORF">CRP01_01475</name>
</gene>
<dbReference type="GO" id="GO:0003824">
    <property type="term" value="F:catalytic activity"/>
    <property type="evidence" value="ECO:0007669"/>
    <property type="project" value="InterPro"/>
</dbReference>
<dbReference type="SMART" id="SM00823">
    <property type="entry name" value="PKS_PP"/>
    <property type="match status" value="1"/>
</dbReference>
<dbReference type="PIRSF" id="PIRSF001617">
    <property type="entry name" value="Alpha-AR"/>
    <property type="match status" value="1"/>
</dbReference>
<dbReference type="SUPFAM" id="SSF52777">
    <property type="entry name" value="CoA-dependent acyltransferases"/>
    <property type="match status" value="2"/>
</dbReference>
<keyword evidence="3" id="KW-0597">Phosphoprotein</keyword>
<dbReference type="PROSITE" id="PS00455">
    <property type="entry name" value="AMP_BINDING"/>
    <property type="match status" value="1"/>
</dbReference>
<dbReference type="Pfam" id="PF00550">
    <property type="entry name" value="PP-binding"/>
    <property type="match status" value="1"/>
</dbReference>
<dbReference type="InterPro" id="IPR014729">
    <property type="entry name" value="Rossmann-like_a/b/a_fold"/>
</dbReference>
<dbReference type="GO" id="GO:0043041">
    <property type="term" value="P:amino acid activation for nonribosomal peptide biosynthetic process"/>
    <property type="evidence" value="ECO:0007669"/>
    <property type="project" value="TreeGrafter"/>
</dbReference>
<comment type="caution">
    <text evidence="5">The sequence shown here is derived from an EMBL/GenBank/DDBJ whole genome shotgun (WGS) entry which is preliminary data.</text>
</comment>
<evidence type="ECO:0000256" key="2">
    <source>
        <dbReference type="ARBA" id="ARBA00022450"/>
    </source>
</evidence>
<accession>A0A2D0NJP4</accession>
<evidence type="ECO:0000259" key="4">
    <source>
        <dbReference type="PROSITE" id="PS50075"/>
    </source>
</evidence>
<comment type="cofactor">
    <cofactor evidence="1">
        <name>pantetheine 4'-phosphate</name>
        <dbReference type="ChEBI" id="CHEBI:47942"/>
    </cofactor>
</comment>
<dbReference type="InterPro" id="IPR000873">
    <property type="entry name" value="AMP-dep_synth/lig_dom"/>
</dbReference>
<dbReference type="InterPro" id="IPR045851">
    <property type="entry name" value="AMP-bd_C_sf"/>
</dbReference>
<protein>
    <recommendedName>
        <fullName evidence="4">Carrier domain-containing protein</fullName>
    </recommendedName>
</protein>
<dbReference type="InterPro" id="IPR020845">
    <property type="entry name" value="AMP-binding_CS"/>
</dbReference>
<evidence type="ECO:0000313" key="5">
    <source>
        <dbReference type="EMBL" id="PHN08610.1"/>
    </source>
</evidence>
<dbReference type="Proteomes" id="UP000223913">
    <property type="component" value="Unassembled WGS sequence"/>
</dbReference>
<dbReference type="Gene3D" id="3.40.50.620">
    <property type="entry name" value="HUPs"/>
    <property type="match status" value="1"/>
</dbReference>
<dbReference type="Gene3D" id="3.30.559.30">
    <property type="entry name" value="Nonribosomal peptide synthetase, condensation domain"/>
    <property type="match status" value="1"/>
</dbReference>
<dbReference type="GO" id="GO:0005737">
    <property type="term" value="C:cytoplasm"/>
    <property type="evidence" value="ECO:0007669"/>
    <property type="project" value="TreeGrafter"/>
</dbReference>
<dbReference type="GO" id="GO:0044550">
    <property type="term" value="P:secondary metabolite biosynthetic process"/>
    <property type="evidence" value="ECO:0007669"/>
    <property type="project" value="TreeGrafter"/>
</dbReference>
<dbReference type="PANTHER" id="PTHR45527:SF1">
    <property type="entry name" value="FATTY ACID SYNTHASE"/>
    <property type="match status" value="1"/>
</dbReference>
<dbReference type="Gene3D" id="3.40.50.980">
    <property type="match status" value="2"/>
</dbReference>
<reference evidence="5 6" key="1">
    <citation type="submission" date="2017-10" db="EMBL/GenBank/DDBJ databases">
        <title>The draft genome sequence of Lewinella nigricans NBRC 102662.</title>
        <authorList>
            <person name="Wang K."/>
        </authorList>
    </citation>
    <scope>NUCLEOTIDE SEQUENCE [LARGE SCALE GENOMIC DNA]</scope>
    <source>
        <strain evidence="5 6">NBRC 102662</strain>
    </source>
</reference>
<dbReference type="OrthoDB" id="4317020at2"/>
<dbReference type="Gene3D" id="3.30.300.30">
    <property type="match status" value="2"/>
</dbReference>
<proteinExistence type="predicted"/>
<organism evidence="5 6">
    <name type="scientific">Flavilitoribacter nigricans (strain ATCC 23147 / DSM 23189 / NBRC 102662 / NCIMB 1420 / SS-2)</name>
    <name type="common">Lewinella nigricans</name>
    <dbReference type="NCBI Taxonomy" id="1122177"/>
    <lineage>
        <taxon>Bacteria</taxon>
        <taxon>Pseudomonadati</taxon>
        <taxon>Bacteroidota</taxon>
        <taxon>Saprospiria</taxon>
        <taxon>Saprospirales</taxon>
        <taxon>Lewinellaceae</taxon>
        <taxon>Flavilitoribacter</taxon>
    </lineage>
</organism>
<dbReference type="NCBIfam" id="TIGR01733">
    <property type="entry name" value="AA-adenyl-dom"/>
    <property type="match status" value="1"/>
</dbReference>
<dbReference type="Pfam" id="PF00668">
    <property type="entry name" value="Condensation"/>
    <property type="match status" value="1"/>
</dbReference>
<evidence type="ECO:0000256" key="3">
    <source>
        <dbReference type="ARBA" id="ARBA00022553"/>
    </source>
</evidence>
<feature type="domain" description="Carrier" evidence="4">
    <location>
        <begin position="1307"/>
        <end position="1382"/>
    </location>
</feature>
<dbReference type="InterPro" id="IPR009081">
    <property type="entry name" value="PP-bd_ACP"/>
</dbReference>
<dbReference type="Pfam" id="PF00501">
    <property type="entry name" value="AMP-binding"/>
    <property type="match status" value="1"/>
</dbReference>
<dbReference type="PANTHER" id="PTHR45527">
    <property type="entry name" value="NONRIBOSOMAL PEPTIDE SYNTHETASE"/>
    <property type="match status" value="1"/>
</dbReference>
<name>A0A2D0NJP4_FLAN2</name>
<dbReference type="Gene3D" id="2.30.38.10">
    <property type="entry name" value="Luciferase, Domain 3"/>
    <property type="match status" value="1"/>
</dbReference>
<dbReference type="EMBL" id="PDUD01000001">
    <property type="protein sequence ID" value="PHN08610.1"/>
    <property type="molecule type" value="Genomic_DNA"/>
</dbReference>
<keyword evidence="2" id="KW-0596">Phosphopantetheine</keyword>
<dbReference type="Gene3D" id="3.30.559.10">
    <property type="entry name" value="Chloramphenicol acetyltransferase-like domain"/>
    <property type="match status" value="1"/>
</dbReference>
<evidence type="ECO:0000256" key="1">
    <source>
        <dbReference type="ARBA" id="ARBA00001957"/>
    </source>
</evidence>
<keyword evidence="6" id="KW-1185">Reference proteome</keyword>
<dbReference type="SUPFAM" id="SSF56801">
    <property type="entry name" value="Acetyl-CoA synthetase-like"/>
    <property type="match status" value="1"/>
</dbReference>
<evidence type="ECO:0000313" key="6">
    <source>
        <dbReference type="Proteomes" id="UP000223913"/>
    </source>
</evidence>
<dbReference type="Gene3D" id="1.10.1200.10">
    <property type="entry name" value="ACP-like"/>
    <property type="match status" value="1"/>
</dbReference>
<dbReference type="RefSeq" id="WP_099148200.1">
    <property type="nucleotide sequence ID" value="NZ_PDUD01000001.1"/>
</dbReference>
<dbReference type="FunFam" id="3.40.50.980:FF:000001">
    <property type="entry name" value="Non-ribosomal peptide synthetase"/>
    <property type="match status" value="1"/>
</dbReference>
<dbReference type="CDD" id="cd05930">
    <property type="entry name" value="A_NRPS"/>
    <property type="match status" value="1"/>
</dbReference>
<dbReference type="InterPro" id="IPR010071">
    <property type="entry name" value="AA_adenyl_dom"/>
</dbReference>
<dbReference type="FunFam" id="1.10.1200.10:FF:000005">
    <property type="entry name" value="Nonribosomal peptide synthetase 1"/>
    <property type="match status" value="1"/>
</dbReference>
<dbReference type="PROSITE" id="PS50075">
    <property type="entry name" value="CARRIER"/>
    <property type="match status" value="1"/>
</dbReference>
<dbReference type="SUPFAM" id="SSF47336">
    <property type="entry name" value="ACP-like"/>
    <property type="match status" value="1"/>
</dbReference>
<dbReference type="SUPFAM" id="SSF52402">
    <property type="entry name" value="Adenine nucleotide alpha hydrolases-like"/>
    <property type="match status" value="1"/>
</dbReference>